<dbReference type="EnsemblMetazoa" id="G14458.2">
    <property type="protein sequence ID" value="G14458.2:cds"/>
    <property type="gene ID" value="G14458"/>
</dbReference>
<dbReference type="PANTHER" id="PTHR11783">
    <property type="entry name" value="SULFOTRANSFERASE SULT"/>
    <property type="match status" value="1"/>
</dbReference>
<sequence length="295" mass="34307">MDGIDVYELDYPTYEGVRLAKVEPLLRDAGKVINDIQDLKLGPEAVILATFPRSGTHWVYEITHMLLTRNANYNTVSREATFLEGLPDLGPLQFYNHIVSTHLPFKWLPQQHVERGGKIIYVIRNPKDVAVSFFEVMRSCGFLREETFEYFLSEFFLGKRAIYGGWFQYNQAFIREAKARKDQIIMLQYETVKNNTLKELKRLAEFLEVKIADPLLKEIAEKCQFDNLKTADKSVRNDEALFKIMRAVSLNEHPTIYRKGEIGDWKNYFTVAMSEAFDKTNADNMDDIGLEFEFE</sequence>
<proteinExistence type="inferred from homology"/>
<keyword evidence="2" id="KW-0808">Transferase</keyword>
<dbReference type="SUPFAM" id="SSF52540">
    <property type="entry name" value="P-loop containing nucleoside triphosphate hydrolases"/>
    <property type="match status" value="1"/>
</dbReference>
<dbReference type="Gene3D" id="3.40.50.300">
    <property type="entry name" value="P-loop containing nucleotide triphosphate hydrolases"/>
    <property type="match status" value="1"/>
</dbReference>
<dbReference type="Pfam" id="PF00685">
    <property type="entry name" value="Sulfotransfer_1"/>
    <property type="match status" value="1"/>
</dbReference>
<dbReference type="EnsemblMetazoa" id="G14458.1">
    <property type="protein sequence ID" value="G14458.1:cds"/>
    <property type="gene ID" value="G14458"/>
</dbReference>
<keyword evidence="5" id="KW-1185">Reference proteome</keyword>
<accession>A0A8W8IJZ7</accession>
<dbReference type="InterPro" id="IPR000863">
    <property type="entry name" value="Sulfotransferase_dom"/>
</dbReference>
<comment type="similarity">
    <text evidence="1">Belongs to the sulfotransferase 1 family.</text>
</comment>
<evidence type="ECO:0000259" key="3">
    <source>
        <dbReference type="Pfam" id="PF00685"/>
    </source>
</evidence>
<dbReference type="OrthoDB" id="6341251at2759"/>
<protein>
    <recommendedName>
        <fullName evidence="3">Sulfotransferase domain-containing protein</fullName>
    </recommendedName>
</protein>
<evidence type="ECO:0000256" key="1">
    <source>
        <dbReference type="ARBA" id="ARBA00005771"/>
    </source>
</evidence>
<organism evidence="4 5">
    <name type="scientific">Magallana gigas</name>
    <name type="common">Pacific oyster</name>
    <name type="synonym">Crassostrea gigas</name>
    <dbReference type="NCBI Taxonomy" id="29159"/>
    <lineage>
        <taxon>Eukaryota</taxon>
        <taxon>Metazoa</taxon>
        <taxon>Spiralia</taxon>
        <taxon>Lophotrochozoa</taxon>
        <taxon>Mollusca</taxon>
        <taxon>Bivalvia</taxon>
        <taxon>Autobranchia</taxon>
        <taxon>Pteriomorphia</taxon>
        <taxon>Ostreida</taxon>
        <taxon>Ostreoidea</taxon>
        <taxon>Ostreidae</taxon>
        <taxon>Magallana</taxon>
    </lineage>
</organism>
<feature type="domain" description="Sulfotransferase" evidence="3">
    <location>
        <begin position="44"/>
        <end position="288"/>
    </location>
</feature>
<evidence type="ECO:0000313" key="4">
    <source>
        <dbReference type="EnsemblMetazoa" id="G14458.1:cds"/>
    </source>
</evidence>
<name>A0A8W8IJZ7_MAGGI</name>
<dbReference type="GO" id="GO:0008146">
    <property type="term" value="F:sulfotransferase activity"/>
    <property type="evidence" value="ECO:0007669"/>
    <property type="project" value="InterPro"/>
</dbReference>
<dbReference type="Proteomes" id="UP000005408">
    <property type="component" value="Unassembled WGS sequence"/>
</dbReference>
<dbReference type="InterPro" id="IPR027417">
    <property type="entry name" value="P-loop_NTPase"/>
</dbReference>
<evidence type="ECO:0000313" key="5">
    <source>
        <dbReference type="Proteomes" id="UP000005408"/>
    </source>
</evidence>
<evidence type="ECO:0000256" key="2">
    <source>
        <dbReference type="ARBA" id="ARBA00022679"/>
    </source>
</evidence>
<reference evidence="4" key="1">
    <citation type="submission" date="2022-08" db="UniProtKB">
        <authorList>
            <consortium name="EnsemblMetazoa"/>
        </authorList>
    </citation>
    <scope>IDENTIFICATION</scope>
    <source>
        <strain evidence="4">05x7-T-G4-1.051#20</strain>
    </source>
</reference>
<dbReference type="AlphaFoldDB" id="A0A8W8IJZ7"/>